<dbReference type="GO" id="GO:0016746">
    <property type="term" value="F:acyltransferase activity"/>
    <property type="evidence" value="ECO:0007669"/>
    <property type="project" value="UniProtKB-KW"/>
</dbReference>
<evidence type="ECO:0000259" key="1">
    <source>
        <dbReference type="PROSITE" id="PS51186"/>
    </source>
</evidence>
<dbReference type="EC" id="2.3.-.-" evidence="2"/>
<dbReference type="Proteomes" id="UP001604282">
    <property type="component" value="Unassembled WGS sequence"/>
</dbReference>
<dbReference type="PROSITE" id="PS51186">
    <property type="entry name" value="GNAT"/>
    <property type="match status" value="1"/>
</dbReference>
<dbReference type="InterPro" id="IPR000182">
    <property type="entry name" value="GNAT_dom"/>
</dbReference>
<accession>A0ABW7C3T6</accession>
<protein>
    <submittedName>
        <fullName evidence="2">GNAT family N-acetyltransferase</fullName>
        <ecNumber evidence="2">2.3.-.-</ecNumber>
    </submittedName>
</protein>
<organism evidence="2 3">
    <name type="scientific">Streptomyces omiyaensis</name>
    <dbReference type="NCBI Taxonomy" id="68247"/>
    <lineage>
        <taxon>Bacteria</taxon>
        <taxon>Bacillati</taxon>
        <taxon>Actinomycetota</taxon>
        <taxon>Actinomycetes</taxon>
        <taxon>Kitasatosporales</taxon>
        <taxon>Streptomycetaceae</taxon>
        <taxon>Streptomyces</taxon>
    </lineage>
</organism>
<proteinExistence type="predicted"/>
<dbReference type="InterPro" id="IPR051908">
    <property type="entry name" value="Ribosomal_N-acetyltransferase"/>
</dbReference>
<keyword evidence="2" id="KW-0808">Transferase</keyword>
<keyword evidence="3" id="KW-1185">Reference proteome</keyword>
<dbReference type="Pfam" id="PF13302">
    <property type="entry name" value="Acetyltransf_3"/>
    <property type="match status" value="1"/>
</dbReference>
<dbReference type="InterPro" id="IPR016181">
    <property type="entry name" value="Acyl_CoA_acyltransferase"/>
</dbReference>
<dbReference type="CDD" id="cd04301">
    <property type="entry name" value="NAT_SF"/>
    <property type="match status" value="1"/>
</dbReference>
<dbReference type="RefSeq" id="WP_392884980.1">
    <property type="nucleotide sequence ID" value="NZ_JBICZW010000049.1"/>
</dbReference>
<dbReference type="EMBL" id="JBICZW010000049">
    <property type="protein sequence ID" value="MFG3194352.1"/>
    <property type="molecule type" value="Genomic_DNA"/>
</dbReference>
<comment type="caution">
    <text evidence="2">The sequence shown here is derived from an EMBL/GenBank/DDBJ whole genome shotgun (WGS) entry which is preliminary data.</text>
</comment>
<sequence length="201" mass="21687">MTASICCLVFEARKDRTMSSSDTSFSPFPEQTELRGEGLVLREWTEADVAAMPGLFEDPDIAYWTPIVSPFDEQAAAIRLRRARQLREDGVTLLFAITVDGGAPLGEGMMRRIPGGFELGYAVGPAHRGQGLAARTVRLMASHAVERLGAERVILELEAENAASVAVATKAGFALLDVPLIEGEEKGRPFVLQTWGLPGTS</sequence>
<dbReference type="SUPFAM" id="SSF55729">
    <property type="entry name" value="Acyl-CoA N-acyltransferases (Nat)"/>
    <property type="match status" value="1"/>
</dbReference>
<dbReference type="Gene3D" id="3.40.630.30">
    <property type="match status" value="1"/>
</dbReference>
<dbReference type="PANTHER" id="PTHR43441">
    <property type="entry name" value="RIBOSOMAL-PROTEIN-SERINE ACETYLTRANSFERASE"/>
    <property type="match status" value="1"/>
</dbReference>
<evidence type="ECO:0000313" key="3">
    <source>
        <dbReference type="Proteomes" id="UP001604282"/>
    </source>
</evidence>
<evidence type="ECO:0000313" key="2">
    <source>
        <dbReference type="EMBL" id="MFG3194352.1"/>
    </source>
</evidence>
<reference evidence="2 3" key="1">
    <citation type="submission" date="2024-10" db="EMBL/GenBank/DDBJ databases">
        <title>The Natural Products Discovery Center: Release of the First 8490 Sequenced Strains for Exploring Actinobacteria Biosynthetic Diversity.</title>
        <authorList>
            <person name="Kalkreuter E."/>
            <person name="Kautsar S.A."/>
            <person name="Yang D."/>
            <person name="Bader C.D."/>
            <person name="Teijaro C.N."/>
            <person name="Fluegel L."/>
            <person name="Davis C.M."/>
            <person name="Simpson J.R."/>
            <person name="Lauterbach L."/>
            <person name="Steele A.D."/>
            <person name="Gui C."/>
            <person name="Meng S."/>
            <person name="Li G."/>
            <person name="Viehrig K."/>
            <person name="Ye F."/>
            <person name="Su P."/>
            <person name="Kiefer A.F."/>
            <person name="Nichols A."/>
            <person name="Cepeda A.J."/>
            <person name="Yan W."/>
            <person name="Fan B."/>
            <person name="Jiang Y."/>
            <person name="Adhikari A."/>
            <person name="Zheng C.-J."/>
            <person name="Schuster L."/>
            <person name="Cowan T.M."/>
            <person name="Smanski M.J."/>
            <person name="Chevrette M.G."/>
            <person name="De Carvalho L.P.S."/>
            <person name="Shen B."/>
        </authorList>
    </citation>
    <scope>NUCLEOTIDE SEQUENCE [LARGE SCALE GENOMIC DNA]</scope>
    <source>
        <strain evidence="2 3">NPDC048229</strain>
    </source>
</reference>
<gene>
    <name evidence="2" type="ORF">ACGFYS_36190</name>
</gene>
<name>A0ABW7C3T6_9ACTN</name>
<feature type="domain" description="N-acetyltransferase" evidence="1">
    <location>
        <begin position="39"/>
        <end position="191"/>
    </location>
</feature>
<keyword evidence="2" id="KW-0012">Acyltransferase</keyword>
<dbReference type="PANTHER" id="PTHR43441:SF10">
    <property type="entry name" value="ACETYLTRANSFERASE"/>
    <property type="match status" value="1"/>
</dbReference>